<evidence type="ECO:0000313" key="2">
    <source>
        <dbReference type="WBParaSite" id="Hba_20243"/>
    </source>
</evidence>
<keyword evidence="1" id="KW-1185">Reference proteome</keyword>
<reference evidence="2" key="1">
    <citation type="submission" date="2016-11" db="UniProtKB">
        <authorList>
            <consortium name="WormBaseParasite"/>
        </authorList>
    </citation>
    <scope>IDENTIFICATION</scope>
</reference>
<dbReference type="Proteomes" id="UP000095283">
    <property type="component" value="Unplaced"/>
</dbReference>
<name>A0A1I7XRY0_HETBA</name>
<organism evidence="1 2">
    <name type="scientific">Heterorhabditis bacteriophora</name>
    <name type="common">Entomopathogenic nematode worm</name>
    <dbReference type="NCBI Taxonomy" id="37862"/>
    <lineage>
        <taxon>Eukaryota</taxon>
        <taxon>Metazoa</taxon>
        <taxon>Ecdysozoa</taxon>
        <taxon>Nematoda</taxon>
        <taxon>Chromadorea</taxon>
        <taxon>Rhabditida</taxon>
        <taxon>Rhabditina</taxon>
        <taxon>Rhabditomorpha</taxon>
        <taxon>Strongyloidea</taxon>
        <taxon>Heterorhabditidae</taxon>
        <taxon>Heterorhabditis</taxon>
    </lineage>
</organism>
<accession>A0A1I7XRY0</accession>
<sequence>MLFLHYFEDWSACQKLSPMPTGIDDAMSARQKREVQKTMNLVLKYHIKMSKSTMGLELMD</sequence>
<dbReference type="WBParaSite" id="Hba_20243">
    <property type="protein sequence ID" value="Hba_20243"/>
    <property type="gene ID" value="Hba_20243"/>
</dbReference>
<proteinExistence type="predicted"/>
<protein>
    <submittedName>
        <fullName evidence="2">Uncharacterized protein</fullName>
    </submittedName>
</protein>
<evidence type="ECO:0000313" key="1">
    <source>
        <dbReference type="Proteomes" id="UP000095283"/>
    </source>
</evidence>
<dbReference type="AlphaFoldDB" id="A0A1I7XRY0"/>